<reference evidence="1" key="1">
    <citation type="journal article" date="2023" name="Insect Mol. Biol.">
        <title>Genome sequencing provides insights into the evolution of gene families encoding plant cell wall-degrading enzymes in longhorned beetles.</title>
        <authorList>
            <person name="Shin N.R."/>
            <person name="Okamura Y."/>
            <person name="Kirsch R."/>
            <person name="Pauchet Y."/>
        </authorList>
    </citation>
    <scope>NUCLEOTIDE SEQUENCE</scope>
    <source>
        <strain evidence="1">AMC_N1</strain>
    </source>
</reference>
<dbReference type="Proteomes" id="UP001162162">
    <property type="component" value="Unassembled WGS sequence"/>
</dbReference>
<evidence type="ECO:0000313" key="2">
    <source>
        <dbReference type="Proteomes" id="UP001162162"/>
    </source>
</evidence>
<proteinExistence type="predicted"/>
<evidence type="ECO:0000313" key="1">
    <source>
        <dbReference type="EMBL" id="KAJ8942418.1"/>
    </source>
</evidence>
<feature type="non-terminal residue" evidence="1">
    <location>
        <position position="1"/>
    </location>
</feature>
<keyword evidence="2" id="KW-1185">Reference proteome</keyword>
<gene>
    <name evidence="1" type="ORF">NQ318_007092</name>
</gene>
<protein>
    <submittedName>
        <fullName evidence="1">Uncharacterized protein</fullName>
    </submittedName>
</protein>
<organism evidence="1 2">
    <name type="scientific">Aromia moschata</name>
    <dbReference type="NCBI Taxonomy" id="1265417"/>
    <lineage>
        <taxon>Eukaryota</taxon>
        <taxon>Metazoa</taxon>
        <taxon>Ecdysozoa</taxon>
        <taxon>Arthropoda</taxon>
        <taxon>Hexapoda</taxon>
        <taxon>Insecta</taxon>
        <taxon>Pterygota</taxon>
        <taxon>Neoptera</taxon>
        <taxon>Endopterygota</taxon>
        <taxon>Coleoptera</taxon>
        <taxon>Polyphaga</taxon>
        <taxon>Cucujiformia</taxon>
        <taxon>Chrysomeloidea</taxon>
        <taxon>Cerambycidae</taxon>
        <taxon>Cerambycinae</taxon>
        <taxon>Callichromatini</taxon>
        <taxon>Aromia</taxon>
    </lineage>
</organism>
<accession>A0AAV8XTK3</accession>
<name>A0AAV8XTK3_9CUCU</name>
<dbReference type="EMBL" id="JAPWTK010000327">
    <property type="protein sequence ID" value="KAJ8942418.1"/>
    <property type="molecule type" value="Genomic_DNA"/>
</dbReference>
<sequence>TDGDQVCVKLEECCGNHSSVEEGFRRRLSFGQANSPEAQGLRRRSGSQEPRWTAINLQFDDNAKSSRIWMLLGKIEDKNGQINDGAESR</sequence>
<comment type="caution">
    <text evidence="1">The sequence shown here is derived from an EMBL/GenBank/DDBJ whole genome shotgun (WGS) entry which is preliminary data.</text>
</comment>
<dbReference type="AlphaFoldDB" id="A0AAV8XTK3"/>